<evidence type="ECO:0000256" key="6">
    <source>
        <dbReference type="ARBA" id="ARBA00023242"/>
    </source>
</evidence>
<keyword evidence="5" id="KW-0804">Transcription</keyword>
<evidence type="ECO:0000256" key="2">
    <source>
        <dbReference type="ARBA" id="ARBA00022833"/>
    </source>
</evidence>
<evidence type="ECO:0000256" key="5">
    <source>
        <dbReference type="ARBA" id="ARBA00023163"/>
    </source>
</evidence>
<dbReference type="HOGENOM" id="CLU_011409_6_0_1"/>
<reference evidence="8 9" key="1">
    <citation type="submission" date="2013-03" db="EMBL/GenBank/DDBJ databases">
        <title>The Genome Sequence of Phialophora europaea CBS 101466.</title>
        <authorList>
            <consortium name="The Broad Institute Genomics Platform"/>
            <person name="Cuomo C."/>
            <person name="de Hoog S."/>
            <person name="Gorbushina A."/>
            <person name="Walker B."/>
            <person name="Young S.K."/>
            <person name="Zeng Q."/>
            <person name="Gargeya S."/>
            <person name="Fitzgerald M."/>
            <person name="Haas B."/>
            <person name="Abouelleil A."/>
            <person name="Allen A.W."/>
            <person name="Alvarado L."/>
            <person name="Arachchi H.M."/>
            <person name="Berlin A.M."/>
            <person name="Chapman S.B."/>
            <person name="Gainer-Dewar J."/>
            <person name="Goldberg J."/>
            <person name="Griggs A."/>
            <person name="Gujja S."/>
            <person name="Hansen M."/>
            <person name="Howarth C."/>
            <person name="Imamovic A."/>
            <person name="Ireland A."/>
            <person name="Larimer J."/>
            <person name="McCowan C."/>
            <person name="Murphy C."/>
            <person name="Pearson M."/>
            <person name="Poon T.W."/>
            <person name="Priest M."/>
            <person name="Roberts A."/>
            <person name="Saif S."/>
            <person name="Shea T."/>
            <person name="Sisk P."/>
            <person name="Sykes S."/>
            <person name="Wortman J."/>
            <person name="Nusbaum C."/>
            <person name="Birren B."/>
        </authorList>
    </citation>
    <scope>NUCLEOTIDE SEQUENCE [LARGE SCALE GENOMIC DNA]</scope>
    <source>
        <strain evidence="8 9">CBS 101466</strain>
    </source>
</reference>
<dbReference type="GO" id="GO:0003677">
    <property type="term" value="F:DNA binding"/>
    <property type="evidence" value="ECO:0007669"/>
    <property type="project" value="UniProtKB-KW"/>
</dbReference>
<dbReference type="PANTHER" id="PTHR36206:SF12">
    <property type="entry name" value="ASPERCRYPTIN BIOSYNTHESIS CLUSTER-SPECIFIC TRANSCRIPTION REGULATOR ATNN-RELATED"/>
    <property type="match status" value="1"/>
</dbReference>
<dbReference type="RefSeq" id="XP_008713465.1">
    <property type="nucleotide sequence ID" value="XM_008715243.1"/>
</dbReference>
<proteinExistence type="predicted"/>
<evidence type="ECO:0000256" key="3">
    <source>
        <dbReference type="ARBA" id="ARBA00023015"/>
    </source>
</evidence>
<protein>
    <recommendedName>
        <fullName evidence="10">Transcription factor domain-containing protein</fullName>
    </recommendedName>
</protein>
<evidence type="ECO:0008006" key="10">
    <source>
        <dbReference type="Google" id="ProtNLM"/>
    </source>
</evidence>
<dbReference type="InterPro" id="IPR052360">
    <property type="entry name" value="Transcr_Regulatory_Proteins"/>
</dbReference>
<sequence>MEKGRQDKLQRVQGHRSSKGCQTCKHPNPPPTPTKFVAFTLTKTPAPALQLPPYERRTLHHFQSRTLHQIQGPFKSDFWSVIVPQLVQHDAIVRYAVFALSQMHEHYLDQAFAVSSSINYALHYYQKALRQIVRLKSPDASFDSILIACMVFCVFESLRGGFDEATQHAVAGVNIIASRKSAGSSRDSTSAISNDILLQLCLLLQGQVMEANSDEYRTWHPDLLKNLDVIPATFASVEHALPYLQIISYQVIHLFDIAETHHKTETWIPSSVSPMLLAEYTTLRTNFDAWSRAASQIESIVRNESGDQYQGYLILQIFRASLKIDLEVFVHGETVYDDFKADNFGILKLVEVLFQVQGGSDRPRDPISPQTGAYSLSRAAAPFTFTSTLGIVSLLFEIATRTNDSMLRNEALQLMRLSNRREGIWDSRVAALLAEKVVLLKQRGNAAAEEDQHSGFRFIVTDIQLLSDQKCKLTYGFKRNQPGTFKSFWLESIAPEEGSLQTEVIEIS</sequence>
<evidence type="ECO:0000313" key="8">
    <source>
        <dbReference type="EMBL" id="ETN44392.1"/>
    </source>
</evidence>
<name>W2S6V3_CYPE1</name>
<keyword evidence="4" id="KW-0238">DNA-binding</keyword>
<keyword evidence="9" id="KW-1185">Reference proteome</keyword>
<dbReference type="OrthoDB" id="2593732at2759"/>
<dbReference type="GO" id="GO:0046872">
    <property type="term" value="F:metal ion binding"/>
    <property type="evidence" value="ECO:0007669"/>
    <property type="project" value="UniProtKB-KW"/>
</dbReference>
<evidence type="ECO:0000256" key="4">
    <source>
        <dbReference type="ARBA" id="ARBA00023125"/>
    </source>
</evidence>
<dbReference type="EMBL" id="KB822715">
    <property type="protein sequence ID" value="ETN44392.1"/>
    <property type="molecule type" value="Genomic_DNA"/>
</dbReference>
<dbReference type="GeneID" id="19977911"/>
<dbReference type="PANTHER" id="PTHR36206">
    <property type="entry name" value="ASPERCRYPTIN BIOSYNTHESIS CLUSTER-SPECIFIC TRANSCRIPTION REGULATOR ATNN-RELATED"/>
    <property type="match status" value="1"/>
</dbReference>
<feature type="region of interest" description="Disordered" evidence="7">
    <location>
        <begin position="1"/>
        <end position="31"/>
    </location>
</feature>
<keyword evidence="3" id="KW-0805">Transcription regulation</keyword>
<dbReference type="Pfam" id="PF11951">
    <property type="entry name" value="Fungal_trans_2"/>
    <property type="match status" value="1"/>
</dbReference>
<keyword evidence="1" id="KW-0479">Metal-binding</keyword>
<evidence type="ECO:0000256" key="7">
    <source>
        <dbReference type="SAM" id="MobiDB-lite"/>
    </source>
</evidence>
<gene>
    <name evidence="8" type="ORF">HMPREF1541_10572</name>
</gene>
<keyword evidence="6" id="KW-0539">Nucleus</keyword>
<feature type="compositionally biased region" description="Basic and acidic residues" evidence="7">
    <location>
        <begin position="1"/>
        <end position="10"/>
    </location>
</feature>
<dbReference type="AlphaFoldDB" id="W2S6V3"/>
<dbReference type="InterPro" id="IPR021858">
    <property type="entry name" value="Fun_TF"/>
</dbReference>
<dbReference type="VEuPathDB" id="FungiDB:HMPREF1541_10572"/>
<keyword evidence="2" id="KW-0862">Zinc</keyword>
<evidence type="ECO:0000313" key="9">
    <source>
        <dbReference type="Proteomes" id="UP000030752"/>
    </source>
</evidence>
<dbReference type="InParanoid" id="W2S6V3"/>
<evidence type="ECO:0000256" key="1">
    <source>
        <dbReference type="ARBA" id="ARBA00022723"/>
    </source>
</evidence>
<dbReference type="Proteomes" id="UP000030752">
    <property type="component" value="Unassembled WGS sequence"/>
</dbReference>
<organism evidence="8 9">
    <name type="scientific">Cyphellophora europaea (strain CBS 101466)</name>
    <name type="common">Phialophora europaea</name>
    <dbReference type="NCBI Taxonomy" id="1220924"/>
    <lineage>
        <taxon>Eukaryota</taxon>
        <taxon>Fungi</taxon>
        <taxon>Dikarya</taxon>
        <taxon>Ascomycota</taxon>
        <taxon>Pezizomycotina</taxon>
        <taxon>Eurotiomycetes</taxon>
        <taxon>Chaetothyriomycetidae</taxon>
        <taxon>Chaetothyriales</taxon>
        <taxon>Cyphellophoraceae</taxon>
        <taxon>Cyphellophora</taxon>
    </lineage>
</organism>
<dbReference type="eggNOG" id="ENOG502SM93">
    <property type="taxonomic scope" value="Eukaryota"/>
</dbReference>
<dbReference type="STRING" id="1220924.W2S6V3"/>
<accession>W2S6V3</accession>